<name>A0A074ZV22_OPIVI</name>
<gene>
    <name evidence="2" type="ORF">T265_05741</name>
</gene>
<feature type="region of interest" description="Disordered" evidence="1">
    <location>
        <begin position="133"/>
        <end position="165"/>
    </location>
</feature>
<accession>A0A074ZV22</accession>
<dbReference type="EMBL" id="KL596729">
    <property type="protein sequence ID" value="KER27210.1"/>
    <property type="molecule type" value="Genomic_DNA"/>
</dbReference>
<organism evidence="2 3">
    <name type="scientific">Opisthorchis viverrini</name>
    <name type="common">Southeast Asian liver fluke</name>
    <dbReference type="NCBI Taxonomy" id="6198"/>
    <lineage>
        <taxon>Eukaryota</taxon>
        <taxon>Metazoa</taxon>
        <taxon>Spiralia</taxon>
        <taxon>Lophotrochozoa</taxon>
        <taxon>Platyhelminthes</taxon>
        <taxon>Trematoda</taxon>
        <taxon>Digenea</taxon>
        <taxon>Opisthorchiida</taxon>
        <taxon>Opisthorchiata</taxon>
        <taxon>Opisthorchiidae</taxon>
        <taxon>Opisthorchis</taxon>
    </lineage>
</organism>
<dbReference type="Proteomes" id="UP000054324">
    <property type="component" value="Unassembled WGS sequence"/>
</dbReference>
<evidence type="ECO:0000256" key="1">
    <source>
        <dbReference type="SAM" id="MobiDB-lite"/>
    </source>
</evidence>
<sequence>MGKEVSCAHPHTDTHSNTQVSDRMASAASNQAVVGHWISLPCIGEAPLTASHVEPDPAVTITSRGAFRSAGAVLQPLGFGKRGQIVGVKRETGESPGECLKHTVADGAPSAASNMLAGWMWTERMWNAAERAQESSGTKYGEATARSWGKAGGVAPSTLVSSEMD</sequence>
<evidence type="ECO:0000313" key="2">
    <source>
        <dbReference type="EMBL" id="KER27210.1"/>
    </source>
</evidence>
<dbReference type="GeneID" id="20319923"/>
<dbReference type="CTD" id="20319923"/>
<protein>
    <submittedName>
        <fullName evidence="2">Uncharacterized protein</fullName>
    </submittedName>
</protein>
<keyword evidence="3" id="KW-1185">Reference proteome</keyword>
<proteinExistence type="predicted"/>
<dbReference type="RefSeq" id="XP_009169078.1">
    <property type="nucleotide sequence ID" value="XM_009170814.1"/>
</dbReference>
<reference evidence="2 3" key="1">
    <citation type="submission" date="2013-11" db="EMBL/GenBank/DDBJ databases">
        <title>Opisthorchis viverrini - life in the bile duct.</title>
        <authorList>
            <person name="Young N.D."/>
            <person name="Nagarajan N."/>
            <person name="Lin S.J."/>
            <person name="Korhonen P.K."/>
            <person name="Jex A.R."/>
            <person name="Hall R.S."/>
            <person name="Safavi-Hemami H."/>
            <person name="Kaewkong W."/>
            <person name="Bertrand D."/>
            <person name="Gao S."/>
            <person name="Seet Q."/>
            <person name="Wongkham S."/>
            <person name="Teh B.T."/>
            <person name="Wongkham C."/>
            <person name="Intapan P.M."/>
            <person name="Maleewong W."/>
            <person name="Yang X."/>
            <person name="Hu M."/>
            <person name="Wang Z."/>
            <person name="Hofmann A."/>
            <person name="Sternberg P.W."/>
            <person name="Tan P."/>
            <person name="Wang J."/>
            <person name="Gasser R.B."/>
        </authorList>
    </citation>
    <scope>NUCLEOTIDE SEQUENCE [LARGE SCALE GENOMIC DNA]</scope>
</reference>
<dbReference type="KEGG" id="ovi:T265_05741"/>
<dbReference type="AlphaFoldDB" id="A0A074ZV22"/>
<evidence type="ECO:0000313" key="3">
    <source>
        <dbReference type="Proteomes" id="UP000054324"/>
    </source>
</evidence>
<feature type="region of interest" description="Disordered" evidence="1">
    <location>
        <begin position="1"/>
        <end position="20"/>
    </location>
</feature>